<gene>
    <name evidence="1" type="ORF">M595_4931</name>
</gene>
<protein>
    <submittedName>
        <fullName evidence="1">Uncharacterized protein</fullName>
    </submittedName>
</protein>
<dbReference type="Proteomes" id="UP000017127">
    <property type="component" value="Unassembled WGS sequence"/>
</dbReference>
<evidence type="ECO:0000313" key="1">
    <source>
        <dbReference type="EMBL" id="ERT05134.1"/>
    </source>
</evidence>
<organism evidence="1 2">
    <name type="scientific">Lyngbya aestuarii BL J</name>
    <dbReference type="NCBI Taxonomy" id="1348334"/>
    <lineage>
        <taxon>Bacteria</taxon>
        <taxon>Bacillati</taxon>
        <taxon>Cyanobacteriota</taxon>
        <taxon>Cyanophyceae</taxon>
        <taxon>Oscillatoriophycideae</taxon>
        <taxon>Oscillatoriales</taxon>
        <taxon>Microcoleaceae</taxon>
        <taxon>Lyngbya</taxon>
    </lineage>
</organism>
<reference evidence="1 2" key="1">
    <citation type="journal article" date="2013" name="Front. Microbiol.">
        <title>Comparative genomic analyses of the cyanobacterium, Lyngbya aestuarii BL J, a powerful hydrogen producer.</title>
        <authorList>
            <person name="Kothari A."/>
            <person name="Vaughn M."/>
            <person name="Garcia-Pichel F."/>
        </authorList>
    </citation>
    <scope>NUCLEOTIDE SEQUENCE [LARGE SCALE GENOMIC DNA]</scope>
    <source>
        <strain evidence="1 2">BL J</strain>
    </source>
</reference>
<name>U7QBA1_9CYAN</name>
<dbReference type="AlphaFoldDB" id="U7QBA1"/>
<comment type="caution">
    <text evidence="1">The sequence shown here is derived from an EMBL/GenBank/DDBJ whole genome shotgun (WGS) entry which is preliminary data.</text>
</comment>
<keyword evidence="2" id="KW-1185">Reference proteome</keyword>
<dbReference type="EMBL" id="AUZM01000067">
    <property type="protein sequence ID" value="ERT05134.1"/>
    <property type="molecule type" value="Genomic_DNA"/>
</dbReference>
<sequence>MKTTLSQFVFCLPAISALKSQTFLSSTLTLIVDLHSL</sequence>
<accession>U7QBA1</accession>
<evidence type="ECO:0000313" key="2">
    <source>
        <dbReference type="Proteomes" id="UP000017127"/>
    </source>
</evidence>
<proteinExistence type="predicted"/>